<keyword evidence="5 6" id="KW-0456">Lyase</keyword>
<comment type="function">
    <text evidence="6">Specifically catalyzes the decarboxylation of meso-diaminopimelate (meso-DAP) to L-lysine.</text>
</comment>
<evidence type="ECO:0000313" key="11">
    <source>
        <dbReference type="EMBL" id="REH55153.1"/>
    </source>
</evidence>
<feature type="binding site" evidence="6">
    <location>
        <position position="316"/>
    </location>
    <ligand>
        <name>substrate</name>
    </ligand>
</feature>
<feature type="binding site" evidence="6">
    <location>
        <position position="352"/>
    </location>
    <ligand>
        <name>substrate</name>
    </ligand>
</feature>
<keyword evidence="6" id="KW-0028">Amino-acid biosynthesis</keyword>
<comment type="caution">
    <text evidence="11">The sequence shown here is derived from an EMBL/GenBank/DDBJ whole genome shotgun (WGS) entry which is preliminary data.</text>
</comment>
<feature type="binding site" evidence="6">
    <location>
        <position position="413"/>
    </location>
    <ligand>
        <name>substrate</name>
    </ligand>
</feature>
<dbReference type="Proteomes" id="UP000256269">
    <property type="component" value="Unassembled WGS sequence"/>
</dbReference>
<keyword evidence="4 6" id="KW-0457">Lysine biosynthesis</keyword>
<comment type="cofactor">
    <cofactor evidence="1 6 8 9">
        <name>pyridoxal 5'-phosphate</name>
        <dbReference type="ChEBI" id="CHEBI:597326"/>
    </cofactor>
</comment>
<dbReference type="Gene3D" id="3.20.20.10">
    <property type="entry name" value="Alanine racemase"/>
    <property type="match status" value="1"/>
</dbReference>
<dbReference type="GO" id="GO:0008836">
    <property type="term" value="F:diaminopimelate decarboxylase activity"/>
    <property type="evidence" value="ECO:0007669"/>
    <property type="project" value="UniProtKB-UniRule"/>
</dbReference>
<dbReference type="Gene3D" id="2.40.37.10">
    <property type="entry name" value="Lyase, Ornithine Decarboxylase, Chain A, domain 1"/>
    <property type="match status" value="1"/>
</dbReference>
<dbReference type="EC" id="4.1.1.20" evidence="6 7"/>
<feature type="domain" description="Orn/DAP/Arg decarboxylase 2 N-terminal" evidence="10">
    <location>
        <begin position="71"/>
        <end position="320"/>
    </location>
</feature>
<feature type="modified residue" description="N6-(pyridoxal phosphate)lysine" evidence="6 8">
    <location>
        <position position="92"/>
    </location>
</feature>
<keyword evidence="2 6" id="KW-0210">Decarboxylase</keyword>
<evidence type="ECO:0000259" key="10">
    <source>
        <dbReference type="Pfam" id="PF02784"/>
    </source>
</evidence>
<reference evidence="11 12" key="1">
    <citation type="submission" date="2018-08" db="EMBL/GenBank/DDBJ databases">
        <title>Genomic Encyclopedia of Archaeal and Bacterial Type Strains, Phase II (KMG-II): from individual species to whole genera.</title>
        <authorList>
            <person name="Goeker M."/>
        </authorList>
    </citation>
    <scope>NUCLEOTIDE SEQUENCE [LARGE SCALE GENOMIC DNA]</scope>
    <source>
        <strain evidence="11 12">DSM 45791</strain>
    </source>
</reference>
<dbReference type="EMBL" id="QUNO01000001">
    <property type="protein sequence ID" value="REH55153.1"/>
    <property type="molecule type" value="Genomic_DNA"/>
</dbReference>
<protein>
    <recommendedName>
        <fullName evidence="6 7">Diaminopimelate decarboxylase</fullName>
        <shortName evidence="6">DAP decarboxylase</shortName>
        <shortName evidence="6">DAPDC</shortName>
        <ecNumber evidence="6 7">4.1.1.20</ecNumber>
    </recommendedName>
</protein>
<evidence type="ECO:0000256" key="9">
    <source>
        <dbReference type="RuleBase" id="RU003738"/>
    </source>
</evidence>
<dbReference type="PRINTS" id="PR01179">
    <property type="entry name" value="ODADCRBXLASE"/>
</dbReference>
<comment type="subunit">
    <text evidence="6">Homodimer.</text>
</comment>
<comment type="similarity">
    <text evidence="6">Belongs to the Orn/Lys/Arg decarboxylase class-II family. LysA subfamily.</text>
</comment>
<keyword evidence="12" id="KW-1185">Reference proteome</keyword>
<proteinExistence type="inferred from homology"/>
<evidence type="ECO:0000256" key="5">
    <source>
        <dbReference type="ARBA" id="ARBA00023239"/>
    </source>
</evidence>
<dbReference type="PANTHER" id="PTHR43727:SF2">
    <property type="entry name" value="GROUP IV DECARBOXYLASE"/>
    <property type="match status" value="1"/>
</dbReference>
<evidence type="ECO:0000256" key="7">
    <source>
        <dbReference type="NCBIfam" id="TIGR01048"/>
    </source>
</evidence>
<name>A0A3E0I8T3_9PSEU</name>
<comment type="pathway">
    <text evidence="6 9">Amino-acid biosynthesis; L-lysine biosynthesis via DAP pathway; L-lysine from DL-2,6-diaminopimelate: step 1/1.</text>
</comment>
<evidence type="ECO:0000256" key="1">
    <source>
        <dbReference type="ARBA" id="ARBA00001933"/>
    </source>
</evidence>
<keyword evidence="3 6" id="KW-0663">Pyridoxal phosphate</keyword>
<dbReference type="UniPathway" id="UPA00034">
    <property type="reaction ID" value="UER00027"/>
</dbReference>
<feature type="binding site" evidence="6">
    <location>
        <position position="356"/>
    </location>
    <ligand>
        <name>substrate</name>
    </ligand>
</feature>
<dbReference type="NCBIfam" id="TIGR01048">
    <property type="entry name" value="lysA"/>
    <property type="match status" value="1"/>
</dbReference>
<evidence type="ECO:0000313" key="12">
    <source>
        <dbReference type="Proteomes" id="UP000256269"/>
    </source>
</evidence>
<sequence>MRSDDDWEDTMTLAELIPTLGESLRGQLEPGIWPRSVRHGVDGDLLLGGVPLTQLAARFGTPCHVLDEMTVRLHCREYASALPGIEIAYAGKSMTGRGVLRWIAEEGLSLDVCSAGELAVARSIAFPASRILFHGNVKTPEDLKAAIGYGVDRVVVDSLDEIEQLGALARYPQNVLVRVTPGVDGHTHKAVATGVEDQKFGFPLASGAAMEAVGRVLAQPSLRLVGLHCHIGSQVSRVASFEEAARRMVAFMALVQVQHGITLPQLDLGGGHAVPYRCGDPSFDLRGYADRVLRAVNYECSSYRLPVPRLTIEPGRAIVGSAGITLYRVVTVKHGSKRTFVAVDGGMSDNPRPSLYGARYTVRPVGRRFSHTSTAVTVVGRHCEAGDILAEDVPLPADIRAGDLLAVPCTGAYHHSLASNYNMVGRPPVVSVLDGAARLLIRRETEDDLLARDLG</sequence>
<dbReference type="SUPFAM" id="SSF51419">
    <property type="entry name" value="PLP-binding barrel"/>
    <property type="match status" value="1"/>
</dbReference>
<feature type="binding site" evidence="6">
    <location>
        <position position="413"/>
    </location>
    <ligand>
        <name>pyridoxal 5'-phosphate</name>
        <dbReference type="ChEBI" id="CHEBI:597326"/>
    </ligand>
</feature>
<dbReference type="InterPro" id="IPR002986">
    <property type="entry name" value="DAP_deCOOHase_LysA"/>
</dbReference>
<dbReference type="PRINTS" id="PR01181">
    <property type="entry name" value="DAPDCRBXLASE"/>
</dbReference>
<dbReference type="CDD" id="cd06828">
    <property type="entry name" value="PLPDE_III_DapDC"/>
    <property type="match status" value="1"/>
</dbReference>
<dbReference type="InterPro" id="IPR009006">
    <property type="entry name" value="Ala_racemase/Decarboxylase_C"/>
</dbReference>
<dbReference type="GO" id="GO:0030170">
    <property type="term" value="F:pyridoxal phosphate binding"/>
    <property type="evidence" value="ECO:0007669"/>
    <property type="project" value="UniProtKB-UniRule"/>
</dbReference>
<evidence type="ECO:0000256" key="8">
    <source>
        <dbReference type="PIRSR" id="PIRSR600183-50"/>
    </source>
</evidence>
<evidence type="ECO:0000256" key="6">
    <source>
        <dbReference type="HAMAP-Rule" id="MF_02120"/>
    </source>
</evidence>
<dbReference type="PANTHER" id="PTHR43727">
    <property type="entry name" value="DIAMINOPIMELATE DECARBOXYLASE"/>
    <property type="match status" value="1"/>
</dbReference>
<organism evidence="11 12">
    <name type="scientific">Kutzneria buriramensis</name>
    <dbReference type="NCBI Taxonomy" id="1045776"/>
    <lineage>
        <taxon>Bacteria</taxon>
        <taxon>Bacillati</taxon>
        <taxon>Actinomycetota</taxon>
        <taxon>Actinomycetes</taxon>
        <taxon>Pseudonocardiales</taxon>
        <taxon>Pseudonocardiaceae</taxon>
        <taxon>Kutzneria</taxon>
    </lineage>
</organism>
<dbReference type="AlphaFoldDB" id="A0A3E0I8T3"/>
<evidence type="ECO:0000256" key="2">
    <source>
        <dbReference type="ARBA" id="ARBA00022793"/>
    </source>
</evidence>
<evidence type="ECO:0000256" key="3">
    <source>
        <dbReference type="ARBA" id="ARBA00022898"/>
    </source>
</evidence>
<feature type="binding site" evidence="6">
    <location>
        <position position="384"/>
    </location>
    <ligand>
        <name>substrate</name>
    </ligand>
</feature>
<dbReference type="InterPro" id="IPR022644">
    <property type="entry name" value="De-COase2_N"/>
</dbReference>
<feature type="active site" description="Proton donor" evidence="8">
    <location>
        <position position="383"/>
    </location>
</feature>
<feature type="binding site" evidence="6">
    <location>
        <begin position="313"/>
        <end position="316"/>
    </location>
    <ligand>
        <name>pyridoxal 5'-phosphate</name>
        <dbReference type="ChEBI" id="CHEBI:597326"/>
    </ligand>
</feature>
<dbReference type="Pfam" id="PF02784">
    <property type="entry name" value="Orn_Arg_deC_N"/>
    <property type="match status" value="1"/>
</dbReference>
<dbReference type="HAMAP" id="MF_02120">
    <property type="entry name" value="LysA"/>
    <property type="match status" value="1"/>
</dbReference>
<dbReference type="InterPro" id="IPR000183">
    <property type="entry name" value="Orn/DAP/Arg_de-COase"/>
</dbReference>
<evidence type="ECO:0000256" key="4">
    <source>
        <dbReference type="ARBA" id="ARBA00023154"/>
    </source>
</evidence>
<dbReference type="FunFam" id="3.20.20.10:FF:000003">
    <property type="entry name" value="Diaminopimelate decarboxylase"/>
    <property type="match status" value="1"/>
</dbReference>
<accession>A0A3E0I8T3</accession>
<dbReference type="InterPro" id="IPR029066">
    <property type="entry name" value="PLP-binding_barrel"/>
</dbReference>
<feature type="binding site" evidence="6">
    <location>
        <position position="271"/>
    </location>
    <ligand>
        <name>pyridoxal 5'-phosphate</name>
        <dbReference type="ChEBI" id="CHEBI:597326"/>
    </ligand>
</feature>
<dbReference type="GO" id="GO:0009089">
    <property type="term" value="P:lysine biosynthetic process via diaminopimelate"/>
    <property type="evidence" value="ECO:0007669"/>
    <property type="project" value="UniProtKB-UniRule"/>
</dbReference>
<comment type="catalytic activity">
    <reaction evidence="6 9">
        <text>meso-2,6-diaminopimelate + H(+) = L-lysine + CO2</text>
        <dbReference type="Rhea" id="RHEA:15101"/>
        <dbReference type="ChEBI" id="CHEBI:15378"/>
        <dbReference type="ChEBI" id="CHEBI:16526"/>
        <dbReference type="ChEBI" id="CHEBI:32551"/>
        <dbReference type="ChEBI" id="CHEBI:57791"/>
        <dbReference type="EC" id="4.1.1.20"/>
    </reaction>
</comment>
<dbReference type="SUPFAM" id="SSF50621">
    <property type="entry name" value="Alanine racemase C-terminal domain-like"/>
    <property type="match status" value="1"/>
</dbReference>
<gene>
    <name evidence="6" type="primary">lysA</name>
    <name evidence="11" type="ORF">BCF44_101169</name>
</gene>